<dbReference type="Pfam" id="PF13966">
    <property type="entry name" value="zf-RVT"/>
    <property type="match status" value="1"/>
</dbReference>
<gene>
    <name evidence="2" type="ORF">DICSQDRAFT_150853</name>
</gene>
<dbReference type="EMBL" id="JH719518">
    <property type="protein sequence ID" value="EJF55626.1"/>
    <property type="molecule type" value="Genomic_DNA"/>
</dbReference>
<dbReference type="GO" id="GO:0004523">
    <property type="term" value="F:RNA-DNA hybrid ribonuclease activity"/>
    <property type="evidence" value="ECO:0007669"/>
    <property type="project" value="InterPro"/>
</dbReference>
<feature type="domain" description="RNase H type-1" evidence="1">
    <location>
        <begin position="1"/>
        <end position="83"/>
    </location>
</feature>
<evidence type="ECO:0000313" key="3">
    <source>
        <dbReference type="Proteomes" id="UP000053319"/>
    </source>
</evidence>
<name>R7SHI8_DICSQ</name>
<dbReference type="InterPro" id="IPR036397">
    <property type="entry name" value="RNaseH_sf"/>
</dbReference>
<dbReference type="HOGENOM" id="CLU_044484_1_0_1"/>
<dbReference type="GeneID" id="18836950"/>
<dbReference type="PROSITE" id="PS50879">
    <property type="entry name" value="RNASE_H_1"/>
    <property type="match status" value="1"/>
</dbReference>
<dbReference type="InterPro" id="IPR026960">
    <property type="entry name" value="RVT-Znf"/>
</dbReference>
<dbReference type="GO" id="GO:0003676">
    <property type="term" value="F:nucleic acid binding"/>
    <property type="evidence" value="ECO:0007669"/>
    <property type="project" value="InterPro"/>
</dbReference>
<evidence type="ECO:0000259" key="1">
    <source>
        <dbReference type="PROSITE" id="PS50879"/>
    </source>
</evidence>
<dbReference type="AlphaFoldDB" id="R7SHI8"/>
<dbReference type="SUPFAM" id="SSF53098">
    <property type="entry name" value="Ribonuclease H-like"/>
    <property type="match status" value="1"/>
</dbReference>
<dbReference type="RefSeq" id="XP_007371633.1">
    <property type="nucleotide sequence ID" value="XM_007371571.1"/>
</dbReference>
<dbReference type="Proteomes" id="UP000053319">
    <property type="component" value="Unassembled WGS sequence"/>
</dbReference>
<accession>R7SHI8</accession>
<dbReference type="OMA" id="HIMTECE"/>
<dbReference type="InterPro" id="IPR002156">
    <property type="entry name" value="RNaseH_domain"/>
</dbReference>
<dbReference type="InterPro" id="IPR012337">
    <property type="entry name" value="RNaseH-like_sf"/>
</dbReference>
<evidence type="ECO:0000313" key="2">
    <source>
        <dbReference type="EMBL" id="EJF55626.1"/>
    </source>
</evidence>
<dbReference type="KEGG" id="dsq:DICSQDRAFT_150853"/>
<dbReference type="Pfam" id="PF00075">
    <property type="entry name" value="RNase_H"/>
    <property type="match status" value="1"/>
</dbReference>
<organism evidence="2 3">
    <name type="scientific">Dichomitus squalens (strain LYAD-421)</name>
    <name type="common">Western red white-rot fungus</name>
    <dbReference type="NCBI Taxonomy" id="732165"/>
    <lineage>
        <taxon>Eukaryota</taxon>
        <taxon>Fungi</taxon>
        <taxon>Dikarya</taxon>
        <taxon>Basidiomycota</taxon>
        <taxon>Agaricomycotina</taxon>
        <taxon>Agaricomycetes</taxon>
        <taxon>Polyporales</taxon>
        <taxon>Polyporaceae</taxon>
        <taxon>Dichomitus</taxon>
    </lineage>
</organism>
<dbReference type="Gene3D" id="3.30.420.10">
    <property type="entry name" value="Ribonuclease H-like superfamily/Ribonuclease H"/>
    <property type="match status" value="1"/>
</dbReference>
<proteinExistence type="predicted"/>
<sequence length="260" mass="30013">MKADETTRLLEITDSRTVMGGVLEWKQKHEDQGYIMQKNAHLARALIAALRNRKARTAFKWVKGHRGHPLNEKADRLAGEAVAREIPDDLAISTPPNLRLSGAKLFCMTQKLAYRAIRSIKEKSLPRRKRTEKNLENIEAKIREGFGIYPTNQMIWKGLRSRHITYTVRYFLWMAIHDGYMIGDQWMRPNMSAELQERATCNKCGSTESMEHILFQCEAAGQQKIWSLMKDAWSHTKIPWREPGWAPETGLPFPETTSAY</sequence>
<protein>
    <recommendedName>
        <fullName evidence="1">RNase H type-1 domain-containing protein</fullName>
    </recommendedName>
</protein>
<reference evidence="2 3" key="1">
    <citation type="journal article" date="2012" name="Science">
        <title>The Paleozoic origin of enzymatic lignin decomposition reconstructed from 31 fungal genomes.</title>
        <authorList>
            <person name="Floudas D."/>
            <person name="Binder M."/>
            <person name="Riley R."/>
            <person name="Barry K."/>
            <person name="Blanchette R.A."/>
            <person name="Henrissat B."/>
            <person name="Martinez A.T."/>
            <person name="Otillar R."/>
            <person name="Spatafora J.W."/>
            <person name="Yadav J.S."/>
            <person name="Aerts A."/>
            <person name="Benoit I."/>
            <person name="Boyd A."/>
            <person name="Carlson A."/>
            <person name="Copeland A."/>
            <person name="Coutinho P.M."/>
            <person name="de Vries R.P."/>
            <person name="Ferreira P."/>
            <person name="Findley K."/>
            <person name="Foster B."/>
            <person name="Gaskell J."/>
            <person name="Glotzer D."/>
            <person name="Gorecki P."/>
            <person name="Heitman J."/>
            <person name="Hesse C."/>
            <person name="Hori C."/>
            <person name="Igarashi K."/>
            <person name="Jurgens J.A."/>
            <person name="Kallen N."/>
            <person name="Kersten P."/>
            <person name="Kohler A."/>
            <person name="Kuees U."/>
            <person name="Kumar T.K.A."/>
            <person name="Kuo A."/>
            <person name="LaButti K."/>
            <person name="Larrondo L.F."/>
            <person name="Lindquist E."/>
            <person name="Ling A."/>
            <person name="Lombard V."/>
            <person name="Lucas S."/>
            <person name="Lundell T."/>
            <person name="Martin R."/>
            <person name="McLaughlin D.J."/>
            <person name="Morgenstern I."/>
            <person name="Morin E."/>
            <person name="Murat C."/>
            <person name="Nagy L.G."/>
            <person name="Nolan M."/>
            <person name="Ohm R.A."/>
            <person name="Patyshakuliyeva A."/>
            <person name="Rokas A."/>
            <person name="Ruiz-Duenas F.J."/>
            <person name="Sabat G."/>
            <person name="Salamov A."/>
            <person name="Samejima M."/>
            <person name="Schmutz J."/>
            <person name="Slot J.C."/>
            <person name="St John F."/>
            <person name="Stenlid J."/>
            <person name="Sun H."/>
            <person name="Sun S."/>
            <person name="Syed K."/>
            <person name="Tsang A."/>
            <person name="Wiebenga A."/>
            <person name="Young D."/>
            <person name="Pisabarro A."/>
            <person name="Eastwood D.C."/>
            <person name="Martin F."/>
            <person name="Cullen D."/>
            <person name="Grigoriev I.V."/>
            <person name="Hibbett D.S."/>
        </authorList>
    </citation>
    <scope>NUCLEOTIDE SEQUENCE [LARGE SCALE GENOMIC DNA]</scope>
    <source>
        <strain evidence="2 3">LYAD-421 SS1</strain>
    </source>
</reference>
<dbReference type="OrthoDB" id="407198at2759"/>